<dbReference type="AlphaFoldDB" id="A0A0U3TCM1"/>
<protein>
    <submittedName>
        <fullName evidence="5">Thioredoxin reductase</fullName>
    </submittedName>
</protein>
<proteinExistence type="predicted"/>
<dbReference type="PRINTS" id="PR00469">
    <property type="entry name" value="PNDRDTASEII"/>
</dbReference>
<name>A0A0U3TCM1_9ACTN</name>
<organism evidence="5 6">
    <name type="scientific">Aeromicrobium erythreum</name>
    <dbReference type="NCBI Taxonomy" id="2041"/>
    <lineage>
        <taxon>Bacteria</taxon>
        <taxon>Bacillati</taxon>
        <taxon>Actinomycetota</taxon>
        <taxon>Actinomycetes</taxon>
        <taxon>Propionibacteriales</taxon>
        <taxon>Nocardioidaceae</taxon>
        <taxon>Aeromicrobium</taxon>
    </lineage>
</organism>
<reference evidence="5 6" key="1">
    <citation type="journal article" date="1991" name="Int. J. Syst. Bacteriol.">
        <title>Description of the erythromycin-producing bacterium Arthrobacter sp. strain NRRL B-3381 as Aeromicrobium erythreum gen. nov., sp. nov.</title>
        <authorList>
            <person name="Miller E.S."/>
            <person name="Woese C.R."/>
            <person name="Brenner S."/>
        </authorList>
    </citation>
    <scope>NUCLEOTIDE SEQUENCE [LARGE SCALE GENOMIC DNA]</scope>
    <source>
        <strain evidence="5 6">AR18</strain>
    </source>
</reference>
<gene>
    <name evidence="5" type="ORF">AERYTH_00520</name>
</gene>
<dbReference type="Gene3D" id="3.50.50.60">
    <property type="entry name" value="FAD/NAD(P)-binding domain"/>
    <property type="match status" value="2"/>
</dbReference>
<dbReference type="PANTHER" id="PTHR48105">
    <property type="entry name" value="THIOREDOXIN REDUCTASE 1-RELATED-RELATED"/>
    <property type="match status" value="1"/>
</dbReference>
<sequence>MDHPVIVLASDEHASHLDDEFRRYHRDYDVRVVRTCADATALLERLCAADRQIALLVQDAGLPDADVWTSFAAWRRVVPTARRLVTVPWERFLEEGARLRPGLAHGKFDAFLLMPRGLRDEEFHAAVVELLSDWGSTVARPEVETIRLVSRPGNPLTAAVRDFAHRMGIPAGVHHPDSDVGREILAELATTRQESGTAEAPGEPVVASVYRAPFVATSVREVAQALNGSSGETVLTDVVDVAVVGAGPAGLATAVYAASEGLSTVVLEAEAVGGQAGTSSMIRNYLGFPRGVSGMRLAQRARNQAVRFGARFLTGWEVDALQPCDASLAHDEREHVLTTPGGGHVRARSVVIATGVAYRHLGVASVEELVGRGVYYGSAMTAAPEVEGQPVVVVGGGNSAGQAAIHLARFASSVTIVVRRDLTETMSQYLIDELRWNERVHVRVGVEVVDGGGAGLLEWLDLRTNASGEVERVPAAGLFLLLGARPTCGWLPPTVARDPRGFVLTGRDVPKEAWLGPGGVPGPWASDAIVPPDTLATTAPGVFAVGDIRSGSMKRVASASGEGASVVPLIHAWLAP</sequence>
<keyword evidence="1" id="KW-0285">Flavoprotein</keyword>
<dbReference type="PRINTS" id="PR00368">
    <property type="entry name" value="FADPNR"/>
</dbReference>
<dbReference type="KEGG" id="aer:AERYTH_00520"/>
<dbReference type="Pfam" id="PF07992">
    <property type="entry name" value="Pyr_redox_2"/>
    <property type="match status" value="1"/>
</dbReference>
<evidence type="ECO:0000256" key="1">
    <source>
        <dbReference type="ARBA" id="ARBA00022630"/>
    </source>
</evidence>
<dbReference type="SUPFAM" id="SSF51905">
    <property type="entry name" value="FAD/NAD(P)-binding domain"/>
    <property type="match status" value="1"/>
</dbReference>
<dbReference type="InterPro" id="IPR036188">
    <property type="entry name" value="FAD/NAD-bd_sf"/>
</dbReference>
<dbReference type="EMBL" id="CP011502">
    <property type="protein sequence ID" value="ALX03287.1"/>
    <property type="molecule type" value="Genomic_DNA"/>
</dbReference>
<keyword evidence="6" id="KW-1185">Reference proteome</keyword>
<evidence type="ECO:0000256" key="3">
    <source>
        <dbReference type="ARBA" id="ARBA00048132"/>
    </source>
</evidence>
<accession>A0A0U3TCM1</accession>
<dbReference type="PATRIC" id="fig|2041.4.peg.106"/>
<feature type="domain" description="FAD/NAD(P)-binding" evidence="4">
    <location>
        <begin position="240"/>
        <end position="563"/>
    </location>
</feature>
<dbReference type="RefSeq" id="WP_067853189.1">
    <property type="nucleotide sequence ID" value="NZ_CP011502.1"/>
</dbReference>
<dbReference type="GO" id="GO:0004791">
    <property type="term" value="F:thioredoxin-disulfide reductase (NADPH) activity"/>
    <property type="evidence" value="ECO:0007669"/>
    <property type="project" value="UniProtKB-EC"/>
</dbReference>
<dbReference type="Proteomes" id="UP000067689">
    <property type="component" value="Chromosome"/>
</dbReference>
<evidence type="ECO:0000256" key="2">
    <source>
        <dbReference type="ARBA" id="ARBA00023002"/>
    </source>
</evidence>
<dbReference type="InterPro" id="IPR050097">
    <property type="entry name" value="Ferredoxin-NADP_redctase_2"/>
</dbReference>
<dbReference type="STRING" id="2041.AERYTH_00520"/>
<evidence type="ECO:0000259" key="4">
    <source>
        <dbReference type="Pfam" id="PF07992"/>
    </source>
</evidence>
<evidence type="ECO:0000313" key="6">
    <source>
        <dbReference type="Proteomes" id="UP000067689"/>
    </source>
</evidence>
<evidence type="ECO:0000313" key="5">
    <source>
        <dbReference type="EMBL" id="ALX03287.1"/>
    </source>
</evidence>
<comment type="catalytic activity">
    <reaction evidence="3">
        <text>[thioredoxin]-dithiol + NADP(+) = [thioredoxin]-disulfide + NADPH + H(+)</text>
        <dbReference type="Rhea" id="RHEA:20345"/>
        <dbReference type="Rhea" id="RHEA-COMP:10698"/>
        <dbReference type="Rhea" id="RHEA-COMP:10700"/>
        <dbReference type="ChEBI" id="CHEBI:15378"/>
        <dbReference type="ChEBI" id="CHEBI:29950"/>
        <dbReference type="ChEBI" id="CHEBI:50058"/>
        <dbReference type="ChEBI" id="CHEBI:57783"/>
        <dbReference type="ChEBI" id="CHEBI:58349"/>
        <dbReference type="EC" id="1.8.1.9"/>
    </reaction>
</comment>
<dbReference type="InterPro" id="IPR023753">
    <property type="entry name" value="FAD/NAD-binding_dom"/>
</dbReference>
<keyword evidence="2" id="KW-0560">Oxidoreductase</keyword>